<evidence type="ECO:0000313" key="1">
    <source>
        <dbReference type="EnsemblPlants" id="OMERI08G07930.1"/>
    </source>
</evidence>
<evidence type="ECO:0000313" key="2">
    <source>
        <dbReference type="Proteomes" id="UP000008021"/>
    </source>
</evidence>
<organism evidence="1">
    <name type="scientific">Oryza meridionalis</name>
    <dbReference type="NCBI Taxonomy" id="40149"/>
    <lineage>
        <taxon>Eukaryota</taxon>
        <taxon>Viridiplantae</taxon>
        <taxon>Streptophyta</taxon>
        <taxon>Embryophyta</taxon>
        <taxon>Tracheophyta</taxon>
        <taxon>Spermatophyta</taxon>
        <taxon>Magnoliopsida</taxon>
        <taxon>Liliopsida</taxon>
        <taxon>Poales</taxon>
        <taxon>Poaceae</taxon>
        <taxon>BOP clade</taxon>
        <taxon>Oryzoideae</taxon>
        <taxon>Oryzeae</taxon>
        <taxon>Oryzinae</taxon>
        <taxon>Oryza</taxon>
    </lineage>
</organism>
<reference evidence="1" key="1">
    <citation type="submission" date="2015-04" db="UniProtKB">
        <authorList>
            <consortium name="EnsemblPlants"/>
        </authorList>
    </citation>
    <scope>IDENTIFICATION</scope>
</reference>
<protein>
    <submittedName>
        <fullName evidence="1">Uncharacterized protein</fullName>
    </submittedName>
</protein>
<dbReference type="AlphaFoldDB" id="A0A0E0EJU6"/>
<sequence>MKYKPLGYQSCNRKEANRQLKRLRCSSNRDFNDVQKALDFDGSNIGNHSVVAHYTAAARLEAIEKSFSLETVEDIVDAMDVM</sequence>
<dbReference type="EnsemblPlants" id="OMERI08G07930.1">
    <property type="protein sequence ID" value="OMERI08G07930.1"/>
    <property type="gene ID" value="OMERI08G07930"/>
</dbReference>
<keyword evidence="2" id="KW-1185">Reference proteome</keyword>
<reference evidence="1" key="2">
    <citation type="submission" date="2018-05" db="EMBL/GenBank/DDBJ databases">
        <title>OmerRS3 (Oryza meridionalis Reference Sequence Version 3).</title>
        <authorList>
            <person name="Zhang J."/>
            <person name="Kudrna D."/>
            <person name="Lee S."/>
            <person name="Talag J."/>
            <person name="Welchert J."/>
            <person name="Wing R.A."/>
        </authorList>
    </citation>
    <scope>NUCLEOTIDE SEQUENCE [LARGE SCALE GENOMIC DNA]</scope>
    <source>
        <strain evidence="1">cv. OR44</strain>
    </source>
</reference>
<accession>A0A0E0EJU6</accession>
<dbReference type="Gramene" id="OMERI08G07930.1">
    <property type="protein sequence ID" value="OMERI08G07930.1"/>
    <property type="gene ID" value="OMERI08G07930"/>
</dbReference>
<dbReference type="HOGENOM" id="CLU_2562244_0_0_1"/>
<dbReference type="Proteomes" id="UP000008021">
    <property type="component" value="Chromosome 8"/>
</dbReference>
<proteinExistence type="predicted"/>
<name>A0A0E0EJU6_9ORYZ</name>